<reference evidence="1" key="2">
    <citation type="submission" date="2014-05" db="EMBL/GenBank/DDBJ databases">
        <title>The genome and life-stage specific transcriptomes of Globodera pallida elucidate key aspects of plant parasitism by a cyst nematode.</title>
        <authorList>
            <person name="Cotton J.A."/>
            <person name="Lilley C.J."/>
            <person name="Jones L.M."/>
            <person name="Kikuchi T."/>
            <person name="Reid A.J."/>
            <person name="Thorpe P."/>
            <person name="Tsai I.J."/>
            <person name="Beasley H."/>
            <person name="Blok V."/>
            <person name="Cock P.J.A."/>
            <person name="Van den Akker S.E."/>
            <person name="Holroyd N."/>
            <person name="Hunt M."/>
            <person name="Mantelin S."/>
            <person name="Naghra H."/>
            <person name="Pain A."/>
            <person name="Palomares-Rius J.E."/>
            <person name="Zarowiecki M."/>
            <person name="Berriman M."/>
            <person name="Jones J.T."/>
            <person name="Urwin P.E."/>
        </authorList>
    </citation>
    <scope>NUCLEOTIDE SEQUENCE [LARGE SCALE GENOMIC DNA]</scope>
    <source>
        <strain evidence="1">Lindley</strain>
    </source>
</reference>
<accession>A0A183CJM0</accession>
<dbReference type="Proteomes" id="UP000050741">
    <property type="component" value="Unassembled WGS sequence"/>
</dbReference>
<sequence>MKAAVSKLFELRPDPYDNSQKKFLRVCLFTNVENASELAELVKLNWYLSRLYSLQLRIERSFKPLTINFQPVHFLPN</sequence>
<evidence type="ECO:0000313" key="2">
    <source>
        <dbReference type="WBParaSite" id="GPLIN_001307600"/>
    </source>
</evidence>
<proteinExistence type="predicted"/>
<reference evidence="2" key="3">
    <citation type="submission" date="2016-06" db="UniProtKB">
        <authorList>
            <consortium name="WormBaseParasite"/>
        </authorList>
    </citation>
    <scope>IDENTIFICATION</scope>
</reference>
<evidence type="ECO:0000313" key="1">
    <source>
        <dbReference type="Proteomes" id="UP000050741"/>
    </source>
</evidence>
<dbReference type="AlphaFoldDB" id="A0A183CJM0"/>
<reference evidence="1" key="1">
    <citation type="submission" date="2013-12" db="EMBL/GenBank/DDBJ databases">
        <authorList>
            <person name="Aslett M."/>
        </authorList>
    </citation>
    <scope>NUCLEOTIDE SEQUENCE [LARGE SCALE GENOMIC DNA]</scope>
    <source>
        <strain evidence="1">Lindley</strain>
    </source>
</reference>
<protein>
    <submittedName>
        <fullName evidence="2">Transposase</fullName>
    </submittedName>
</protein>
<organism evidence="1 2">
    <name type="scientific">Globodera pallida</name>
    <name type="common">Potato cyst nematode worm</name>
    <name type="synonym">Heterodera pallida</name>
    <dbReference type="NCBI Taxonomy" id="36090"/>
    <lineage>
        <taxon>Eukaryota</taxon>
        <taxon>Metazoa</taxon>
        <taxon>Ecdysozoa</taxon>
        <taxon>Nematoda</taxon>
        <taxon>Chromadorea</taxon>
        <taxon>Rhabditida</taxon>
        <taxon>Tylenchina</taxon>
        <taxon>Tylenchomorpha</taxon>
        <taxon>Tylenchoidea</taxon>
        <taxon>Heteroderidae</taxon>
        <taxon>Heteroderinae</taxon>
        <taxon>Globodera</taxon>
    </lineage>
</organism>
<keyword evidence="1" id="KW-1185">Reference proteome</keyword>
<name>A0A183CJM0_GLOPA</name>
<dbReference type="WBParaSite" id="GPLIN_001307600">
    <property type="protein sequence ID" value="GPLIN_001307600"/>
    <property type="gene ID" value="GPLIN_001307600"/>
</dbReference>